<name>A0A167KLP9_PHYB8</name>
<keyword evidence="4" id="KW-1185">Reference proteome</keyword>
<proteinExistence type="predicted"/>
<dbReference type="RefSeq" id="XP_018286419.1">
    <property type="nucleotide sequence ID" value="XM_018439551.1"/>
</dbReference>
<feature type="compositionally biased region" description="Basic residues" evidence="2">
    <location>
        <begin position="511"/>
        <end position="521"/>
    </location>
</feature>
<dbReference type="AlphaFoldDB" id="A0A167KLP9"/>
<organism evidence="3 4">
    <name type="scientific">Phycomyces blakesleeanus (strain ATCC 8743b / DSM 1359 / FGSC 10004 / NBRC 33097 / NRRL 1555)</name>
    <dbReference type="NCBI Taxonomy" id="763407"/>
    <lineage>
        <taxon>Eukaryota</taxon>
        <taxon>Fungi</taxon>
        <taxon>Fungi incertae sedis</taxon>
        <taxon>Mucoromycota</taxon>
        <taxon>Mucoromycotina</taxon>
        <taxon>Mucoromycetes</taxon>
        <taxon>Mucorales</taxon>
        <taxon>Phycomycetaceae</taxon>
        <taxon>Phycomyces</taxon>
    </lineage>
</organism>
<feature type="coiled-coil region" evidence="1">
    <location>
        <begin position="303"/>
        <end position="355"/>
    </location>
</feature>
<accession>A0A167KLP9</accession>
<gene>
    <name evidence="3" type="ORF">PHYBLDRAFT_188722</name>
</gene>
<reference evidence="4" key="1">
    <citation type="submission" date="2015-06" db="EMBL/GenBank/DDBJ databases">
        <title>Expansion of signal transduction pathways in fungi by whole-genome duplication.</title>
        <authorList>
            <consortium name="DOE Joint Genome Institute"/>
            <person name="Corrochano L.M."/>
            <person name="Kuo A."/>
            <person name="Marcet-Houben M."/>
            <person name="Polaino S."/>
            <person name="Salamov A."/>
            <person name="Villalobos J.M."/>
            <person name="Alvarez M.I."/>
            <person name="Avalos J."/>
            <person name="Benito E.P."/>
            <person name="Benoit I."/>
            <person name="Burger G."/>
            <person name="Camino L.P."/>
            <person name="Canovas D."/>
            <person name="Cerda-Olmedo E."/>
            <person name="Cheng J.-F."/>
            <person name="Dominguez A."/>
            <person name="Elias M."/>
            <person name="Eslava A.P."/>
            <person name="Glaser F."/>
            <person name="Grimwood J."/>
            <person name="Gutierrez G."/>
            <person name="Heitman J."/>
            <person name="Henrissat B."/>
            <person name="Iturriaga E.A."/>
            <person name="Lang B.F."/>
            <person name="Lavin J.L."/>
            <person name="Lee S."/>
            <person name="Li W."/>
            <person name="Lindquist E."/>
            <person name="Lopez-Garcia S."/>
            <person name="Luque E.M."/>
            <person name="Marcos A.T."/>
            <person name="Martin J."/>
            <person name="McCluskey K."/>
            <person name="Medina H.R."/>
            <person name="Miralles-Duran A."/>
            <person name="Miyazaki A."/>
            <person name="Munoz-Torres E."/>
            <person name="Oguiza J.A."/>
            <person name="Ohm R."/>
            <person name="Olmedo M."/>
            <person name="Orejas M."/>
            <person name="Ortiz-Castellanos L."/>
            <person name="Pisabarro A.G."/>
            <person name="Rodriguez-Romero J."/>
            <person name="Ruiz-Herrera J."/>
            <person name="Ruiz-Vazquez R."/>
            <person name="Sanz C."/>
            <person name="Schackwitz W."/>
            <person name="Schmutz J."/>
            <person name="Shahriari M."/>
            <person name="Shelest E."/>
            <person name="Silva-Franco F."/>
            <person name="Soanes D."/>
            <person name="Syed K."/>
            <person name="Tagua V.G."/>
            <person name="Talbot N.J."/>
            <person name="Thon M."/>
            <person name="De vries R.P."/>
            <person name="Wiebenga A."/>
            <person name="Yadav J.S."/>
            <person name="Braun E.L."/>
            <person name="Baker S."/>
            <person name="Garre V."/>
            <person name="Horwitz B."/>
            <person name="Torres-Martinez S."/>
            <person name="Idnurm A."/>
            <person name="Herrera-Estrella A."/>
            <person name="Gabaldon T."/>
            <person name="Grigoriev I.V."/>
        </authorList>
    </citation>
    <scope>NUCLEOTIDE SEQUENCE [LARGE SCALE GENOMIC DNA]</scope>
    <source>
        <strain evidence="4">NRRL 1555(-)</strain>
    </source>
</reference>
<feature type="region of interest" description="Disordered" evidence="2">
    <location>
        <begin position="1"/>
        <end position="21"/>
    </location>
</feature>
<dbReference type="STRING" id="763407.A0A167KLP9"/>
<dbReference type="GeneID" id="29000457"/>
<dbReference type="OrthoDB" id="10502027at2759"/>
<feature type="region of interest" description="Disordered" evidence="2">
    <location>
        <begin position="502"/>
        <end position="540"/>
    </location>
</feature>
<protein>
    <submittedName>
        <fullName evidence="3">Uncharacterized protein</fullName>
    </submittedName>
</protein>
<sequence>MTNTEHEASLLMKKAPETTQKNSMVNQSVLRANESMSIKDRAGFELLKFVESHEEWSNKISQIRERTMSTMTNGDPDYVLQAQVETETTETIEIASKSLKEKAHITFDHINNCLREHGMTPAEATRFVDNLQQNLENSISAFSANSMSLIRKRVESISKKKSDNSKFVALKLSILDMEKSLDFSREECIISMEKANSKALSLLEPNSIRLHNLEESVIKHITEATKEAIIKEIDTLSGEREETDKQIKENSKNSAAMDILDHHMERSRVIKELRSSIESKNIFQSPSEVKKWEIEIGKVRSGIEEQQNNQREMENTIEEFQSKNTIQHGSQPRNLKKLEEDLQVLTKALHLAELEVLRVDVKVENDSDVSDSGFNIPQKRSRTISSKDNHTVKERLDHVEDKQKDLLSFLSDHSKTSLDTAFPHNLESTFKQFNEKLSNHETILGYLLNPVEANHRSPKQTLQEASIVLNSNTTGDKATQPVSSAMLKVLRRIVDKTVENANDQMWSKKERGTRKTKKNGKKLAAQHNIDIQHPASSIQS</sequence>
<dbReference type="EMBL" id="KV440995">
    <property type="protein sequence ID" value="OAD68379.1"/>
    <property type="molecule type" value="Genomic_DNA"/>
</dbReference>
<evidence type="ECO:0000313" key="4">
    <source>
        <dbReference type="Proteomes" id="UP000077315"/>
    </source>
</evidence>
<evidence type="ECO:0000313" key="3">
    <source>
        <dbReference type="EMBL" id="OAD68379.1"/>
    </source>
</evidence>
<dbReference type="VEuPathDB" id="FungiDB:PHYBLDRAFT_188722"/>
<evidence type="ECO:0000256" key="1">
    <source>
        <dbReference type="SAM" id="Coils"/>
    </source>
</evidence>
<dbReference type="InParanoid" id="A0A167KLP9"/>
<keyword evidence="1" id="KW-0175">Coiled coil</keyword>
<dbReference type="Proteomes" id="UP000077315">
    <property type="component" value="Unassembled WGS sequence"/>
</dbReference>
<evidence type="ECO:0000256" key="2">
    <source>
        <dbReference type="SAM" id="MobiDB-lite"/>
    </source>
</evidence>